<dbReference type="Pfam" id="PF00440">
    <property type="entry name" value="TetR_N"/>
    <property type="match status" value="1"/>
</dbReference>
<reference evidence="4 5" key="1">
    <citation type="submission" date="2020-07" db="EMBL/GenBank/DDBJ databases">
        <title>Sequencing the genomes of 1000 actinobacteria strains.</title>
        <authorList>
            <person name="Klenk H.-P."/>
        </authorList>
    </citation>
    <scope>NUCLEOTIDE SEQUENCE [LARGE SCALE GENOMIC DNA]</scope>
    <source>
        <strain evidence="4 5">DSM 23819</strain>
    </source>
</reference>
<accession>A0A7Y9URM7</accession>
<feature type="DNA-binding region" description="H-T-H motif" evidence="2">
    <location>
        <begin position="42"/>
        <end position="61"/>
    </location>
</feature>
<dbReference type="GO" id="GO:0003700">
    <property type="term" value="F:DNA-binding transcription factor activity"/>
    <property type="evidence" value="ECO:0007669"/>
    <property type="project" value="TreeGrafter"/>
</dbReference>
<evidence type="ECO:0000313" key="4">
    <source>
        <dbReference type="EMBL" id="NYG59921.1"/>
    </source>
</evidence>
<evidence type="ECO:0000256" key="1">
    <source>
        <dbReference type="ARBA" id="ARBA00023125"/>
    </source>
</evidence>
<dbReference type="SUPFAM" id="SSF46689">
    <property type="entry name" value="Homeodomain-like"/>
    <property type="match status" value="1"/>
</dbReference>
<evidence type="ECO:0000313" key="5">
    <source>
        <dbReference type="Proteomes" id="UP000540656"/>
    </source>
</evidence>
<proteinExistence type="predicted"/>
<dbReference type="InterPro" id="IPR041642">
    <property type="entry name" value="KstR_C"/>
</dbReference>
<comment type="caution">
    <text evidence="4">The sequence shown here is derived from an EMBL/GenBank/DDBJ whole genome shotgun (WGS) entry which is preliminary data.</text>
</comment>
<dbReference type="Gene3D" id="1.10.357.10">
    <property type="entry name" value="Tetracycline Repressor, domain 2"/>
    <property type="match status" value="1"/>
</dbReference>
<keyword evidence="1 2" id="KW-0238">DNA-binding</keyword>
<feature type="domain" description="HTH tetR-type" evidence="3">
    <location>
        <begin position="19"/>
        <end position="79"/>
    </location>
</feature>
<dbReference type="Proteomes" id="UP000540656">
    <property type="component" value="Unassembled WGS sequence"/>
</dbReference>
<dbReference type="PRINTS" id="PR00455">
    <property type="entry name" value="HTHTETR"/>
</dbReference>
<dbReference type="InterPro" id="IPR001647">
    <property type="entry name" value="HTH_TetR"/>
</dbReference>
<name>A0A7Y9URM7_9ACTN</name>
<sequence length="202" mass="22390">MPRIAEVRLPAQPNSPQQQERVNRILRAAARQGAAHGLERVQMQEIAKESGVAIATLYRYFPSKMHLFTGVMRMQIGRIGAEVSQPADGTDPVDAVTDLMLAATKRMLDSPKLAHAMMTSNNAAFHATEAGAHETHLAFKGLILRAARIAEPTPRDEQLVRLIEQSWFGALNSALNGRTTREESEDDIRLSCRLLLPAWSER</sequence>
<dbReference type="RefSeq" id="WP_179502920.1">
    <property type="nucleotide sequence ID" value="NZ_JACCAA010000001.1"/>
</dbReference>
<dbReference type="PROSITE" id="PS50977">
    <property type="entry name" value="HTH_TETR_2"/>
    <property type="match status" value="1"/>
</dbReference>
<dbReference type="PANTHER" id="PTHR30055:SF242">
    <property type="entry name" value="HTH-TYPE TRANSCRIPTIONAL REPRESSOR KSTR"/>
    <property type="match status" value="1"/>
</dbReference>
<organism evidence="4 5">
    <name type="scientific">Nocardioides daedukensis</name>
    <dbReference type="NCBI Taxonomy" id="634462"/>
    <lineage>
        <taxon>Bacteria</taxon>
        <taxon>Bacillati</taxon>
        <taxon>Actinomycetota</taxon>
        <taxon>Actinomycetes</taxon>
        <taxon>Propionibacteriales</taxon>
        <taxon>Nocardioidaceae</taxon>
        <taxon>Nocardioides</taxon>
    </lineage>
</organism>
<dbReference type="Pfam" id="PF17925">
    <property type="entry name" value="TetR_C_20"/>
    <property type="match status" value="1"/>
</dbReference>
<dbReference type="GO" id="GO:0000976">
    <property type="term" value="F:transcription cis-regulatory region binding"/>
    <property type="evidence" value="ECO:0007669"/>
    <property type="project" value="TreeGrafter"/>
</dbReference>
<dbReference type="AlphaFoldDB" id="A0A7Y9URM7"/>
<dbReference type="InterPro" id="IPR009057">
    <property type="entry name" value="Homeodomain-like_sf"/>
</dbReference>
<evidence type="ECO:0000259" key="3">
    <source>
        <dbReference type="PROSITE" id="PS50977"/>
    </source>
</evidence>
<dbReference type="PANTHER" id="PTHR30055">
    <property type="entry name" value="HTH-TYPE TRANSCRIPTIONAL REGULATOR RUTR"/>
    <property type="match status" value="1"/>
</dbReference>
<protein>
    <submittedName>
        <fullName evidence="4">AcrR family transcriptional regulator</fullName>
    </submittedName>
</protein>
<keyword evidence="5" id="KW-1185">Reference proteome</keyword>
<dbReference type="EMBL" id="JACCAA010000001">
    <property type="protein sequence ID" value="NYG59921.1"/>
    <property type="molecule type" value="Genomic_DNA"/>
</dbReference>
<gene>
    <name evidence="4" type="ORF">BJ980_002844</name>
</gene>
<dbReference type="InterPro" id="IPR050109">
    <property type="entry name" value="HTH-type_TetR-like_transc_reg"/>
</dbReference>
<evidence type="ECO:0000256" key="2">
    <source>
        <dbReference type="PROSITE-ProRule" id="PRU00335"/>
    </source>
</evidence>